<dbReference type="Gramene" id="TuG1812G0200004821.01.T02">
    <property type="protein sequence ID" value="TuG1812G0200004821.01.T02"/>
    <property type="gene ID" value="TuG1812G0200004821.01"/>
</dbReference>
<name>A0A8R7PJL2_TRIUA</name>
<proteinExistence type="predicted"/>
<dbReference type="EnsemblPlants" id="TuG1812G0200004821.01.T02">
    <property type="protein sequence ID" value="TuG1812G0200004821.01.T02"/>
    <property type="gene ID" value="TuG1812G0200004821.01"/>
</dbReference>
<reference evidence="1" key="2">
    <citation type="submission" date="2018-03" db="EMBL/GenBank/DDBJ databases">
        <title>The Triticum urartu genome reveals the dynamic nature of wheat genome evolution.</title>
        <authorList>
            <person name="Ling H."/>
            <person name="Ma B."/>
            <person name="Shi X."/>
            <person name="Liu H."/>
            <person name="Dong L."/>
            <person name="Sun H."/>
            <person name="Cao Y."/>
            <person name="Gao Q."/>
            <person name="Zheng S."/>
            <person name="Li Y."/>
            <person name="Yu Y."/>
            <person name="Du H."/>
            <person name="Qi M."/>
            <person name="Li Y."/>
            <person name="Yu H."/>
            <person name="Cui Y."/>
            <person name="Wang N."/>
            <person name="Chen C."/>
            <person name="Wu H."/>
            <person name="Zhao Y."/>
            <person name="Zhang J."/>
            <person name="Li Y."/>
            <person name="Zhou W."/>
            <person name="Zhang B."/>
            <person name="Hu W."/>
            <person name="Eijk M."/>
            <person name="Tang J."/>
            <person name="Witsenboer H."/>
            <person name="Zhao S."/>
            <person name="Li Z."/>
            <person name="Zhang A."/>
            <person name="Wang D."/>
            <person name="Liang C."/>
        </authorList>
    </citation>
    <scope>NUCLEOTIDE SEQUENCE [LARGE SCALE GENOMIC DNA]</scope>
    <source>
        <strain evidence="1">cv. G1812</strain>
    </source>
</reference>
<dbReference type="AlphaFoldDB" id="A0A8R7PJL2"/>
<reference evidence="1" key="3">
    <citation type="submission" date="2022-06" db="UniProtKB">
        <authorList>
            <consortium name="EnsemblPlants"/>
        </authorList>
    </citation>
    <scope>IDENTIFICATION</scope>
</reference>
<accession>A0A8R7PJL2</accession>
<reference evidence="2" key="1">
    <citation type="journal article" date="2013" name="Nature">
        <title>Draft genome of the wheat A-genome progenitor Triticum urartu.</title>
        <authorList>
            <person name="Ling H.Q."/>
            <person name="Zhao S."/>
            <person name="Liu D."/>
            <person name="Wang J."/>
            <person name="Sun H."/>
            <person name="Zhang C."/>
            <person name="Fan H."/>
            <person name="Li D."/>
            <person name="Dong L."/>
            <person name="Tao Y."/>
            <person name="Gao C."/>
            <person name="Wu H."/>
            <person name="Li Y."/>
            <person name="Cui Y."/>
            <person name="Guo X."/>
            <person name="Zheng S."/>
            <person name="Wang B."/>
            <person name="Yu K."/>
            <person name="Liang Q."/>
            <person name="Yang W."/>
            <person name="Lou X."/>
            <person name="Chen J."/>
            <person name="Feng M."/>
            <person name="Jian J."/>
            <person name="Zhang X."/>
            <person name="Luo G."/>
            <person name="Jiang Y."/>
            <person name="Liu J."/>
            <person name="Wang Z."/>
            <person name="Sha Y."/>
            <person name="Zhang B."/>
            <person name="Wu H."/>
            <person name="Tang D."/>
            <person name="Shen Q."/>
            <person name="Xue P."/>
            <person name="Zou S."/>
            <person name="Wang X."/>
            <person name="Liu X."/>
            <person name="Wang F."/>
            <person name="Yang Y."/>
            <person name="An X."/>
            <person name="Dong Z."/>
            <person name="Zhang K."/>
            <person name="Zhang X."/>
            <person name="Luo M.C."/>
            <person name="Dvorak J."/>
            <person name="Tong Y."/>
            <person name="Wang J."/>
            <person name="Yang H."/>
            <person name="Li Z."/>
            <person name="Wang D."/>
            <person name="Zhang A."/>
            <person name="Wang J."/>
        </authorList>
    </citation>
    <scope>NUCLEOTIDE SEQUENCE</scope>
    <source>
        <strain evidence="2">cv. G1812</strain>
    </source>
</reference>
<sequence length="105" mass="11886">KKNLTIRRPLHLLRHGVVCCQIRRRNAHPANAGQLVGLRPFLVDSSCQKAPDHARTAATLSERPPGRHSVDVDGFFPNSGRRPRHLNLLTRCIHLIWYNICIPVS</sequence>
<organism evidence="1 2">
    <name type="scientific">Triticum urartu</name>
    <name type="common">Red wild einkorn</name>
    <name type="synonym">Crithodium urartu</name>
    <dbReference type="NCBI Taxonomy" id="4572"/>
    <lineage>
        <taxon>Eukaryota</taxon>
        <taxon>Viridiplantae</taxon>
        <taxon>Streptophyta</taxon>
        <taxon>Embryophyta</taxon>
        <taxon>Tracheophyta</taxon>
        <taxon>Spermatophyta</taxon>
        <taxon>Magnoliopsida</taxon>
        <taxon>Liliopsida</taxon>
        <taxon>Poales</taxon>
        <taxon>Poaceae</taxon>
        <taxon>BOP clade</taxon>
        <taxon>Pooideae</taxon>
        <taxon>Triticodae</taxon>
        <taxon>Triticeae</taxon>
        <taxon>Triticinae</taxon>
        <taxon>Triticum</taxon>
    </lineage>
</organism>
<keyword evidence="2" id="KW-1185">Reference proteome</keyword>
<evidence type="ECO:0000313" key="1">
    <source>
        <dbReference type="EnsemblPlants" id="TuG1812G0200004821.01.T02"/>
    </source>
</evidence>
<evidence type="ECO:0000313" key="2">
    <source>
        <dbReference type="Proteomes" id="UP000015106"/>
    </source>
</evidence>
<dbReference type="Proteomes" id="UP000015106">
    <property type="component" value="Chromosome 2"/>
</dbReference>
<protein>
    <submittedName>
        <fullName evidence="1">Uncharacterized protein</fullName>
    </submittedName>
</protein>